<evidence type="ECO:0000256" key="11">
    <source>
        <dbReference type="ARBA" id="ARBA00036904"/>
    </source>
</evidence>
<dbReference type="Gene3D" id="3.90.79.10">
    <property type="entry name" value="Nucleoside Triphosphate Pyrophosphohydrolase"/>
    <property type="match status" value="1"/>
</dbReference>
<evidence type="ECO:0000313" key="19">
    <source>
        <dbReference type="Proteomes" id="UP000501253"/>
    </source>
</evidence>
<dbReference type="GO" id="GO:0044716">
    <property type="term" value="F:8-oxo-GDP phosphatase activity"/>
    <property type="evidence" value="ECO:0007669"/>
    <property type="project" value="TreeGrafter"/>
</dbReference>
<dbReference type="GO" id="GO:0008413">
    <property type="term" value="F:8-oxo-7,8-dihydroguanosine triphosphate pyrophosphatase activity"/>
    <property type="evidence" value="ECO:0007669"/>
    <property type="project" value="TreeGrafter"/>
</dbReference>
<dbReference type="InterPro" id="IPR029119">
    <property type="entry name" value="MutY_C"/>
</dbReference>
<keyword evidence="5" id="KW-0479">Metal-binding</keyword>
<evidence type="ECO:0000256" key="2">
    <source>
        <dbReference type="ARBA" id="ARBA00005582"/>
    </source>
</evidence>
<keyword evidence="8" id="KW-0460">Magnesium</keyword>
<accession>A0A6H1WQ98</accession>
<proteinExistence type="inferred from homology"/>
<evidence type="ECO:0000313" key="18">
    <source>
        <dbReference type="EMBL" id="QJA05397.1"/>
    </source>
</evidence>
<dbReference type="GO" id="GO:0046872">
    <property type="term" value="F:metal ion binding"/>
    <property type="evidence" value="ECO:0007669"/>
    <property type="project" value="UniProtKB-KW"/>
</dbReference>
<dbReference type="Proteomes" id="UP000501253">
    <property type="component" value="Chromosome"/>
</dbReference>
<dbReference type="InterPro" id="IPR047127">
    <property type="entry name" value="MutT-like"/>
</dbReference>
<dbReference type="EMBL" id="CP042909">
    <property type="protein sequence ID" value="QJA05397.1"/>
    <property type="molecule type" value="Genomic_DNA"/>
</dbReference>
<evidence type="ECO:0000256" key="7">
    <source>
        <dbReference type="ARBA" id="ARBA00022801"/>
    </source>
</evidence>
<comment type="catalytic activity">
    <reaction evidence="10">
        <text>8-oxo-dGTP + H2O = 8-oxo-dGMP + diphosphate + H(+)</text>
        <dbReference type="Rhea" id="RHEA:31575"/>
        <dbReference type="ChEBI" id="CHEBI:15377"/>
        <dbReference type="ChEBI" id="CHEBI:15378"/>
        <dbReference type="ChEBI" id="CHEBI:33019"/>
        <dbReference type="ChEBI" id="CHEBI:63224"/>
        <dbReference type="ChEBI" id="CHEBI:77896"/>
        <dbReference type="EC" id="3.6.1.55"/>
    </reaction>
</comment>
<dbReference type="PANTHER" id="PTHR47707:SF1">
    <property type="entry name" value="NUDIX HYDROLASE FAMILY PROTEIN"/>
    <property type="match status" value="1"/>
</dbReference>
<dbReference type="EC" id="3.6.1.55" evidence="12"/>
<dbReference type="GO" id="GO:0044715">
    <property type="term" value="F:8-oxo-dGDP phosphatase activity"/>
    <property type="evidence" value="ECO:0007669"/>
    <property type="project" value="TreeGrafter"/>
</dbReference>
<evidence type="ECO:0000256" key="10">
    <source>
        <dbReference type="ARBA" id="ARBA00035861"/>
    </source>
</evidence>
<dbReference type="InterPro" id="IPR020476">
    <property type="entry name" value="Nudix_hydrolase"/>
</dbReference>
<dbReference type="PROSITE" id="PS00893">
    <property type="entry name" value="NUDIX_BOX"/>
    <property type="match status" value="1"/>
</dbReference>
<evidence type="ECO:0000256" key="15">
    <source>
        <dbReference type="ARBA" id="ARBA00041979"/>
    </source>
</evidence>
<keyword evidence="7 18" id="KW-0378">Hydrolase</keyword>
<dbReference type="KEGG" id="tmai:FVE67_00710"/>
<dbReference type="CDD" id="cd03425">
    <property type="entry name" value="NUDIX_MutT_NudA_like"/>
    <property type="match status" value="1"/>
</dbReference>
<dbReference type="Pfam" id="PF14815">
    <property type="entry name" value="NUDIX_4"/>
    <property type="match status" value="1"/>
</dbReference>
<evidence type="ECO:0000256" key="9">
    <source>
        <dbReference type="ARBA" id="ARBA00023204"/>
    </source>
</evidence>
<comment type="similarity">
    <text evidence="2">Belongs to the Nudix hydrolase family.</text>
</comment>
<keyword evidence="19" id="KW-1185">Reference proteome</keyword>
<dbReference type="InterPro" id="IPR000086">
    <property type="entry name" value="NUDIX_hydrolase_dom"/>
</dbReference>
<evidence type="ECO:0000256" key="6">
    <source>
        <dbReference type="ARBA" id="ARBA00022763"/>
    </source>
</evidence>
<dbReference type="GO" id="GO:0035539">
    <property type="term" value="F:8-oxo-7,8-dihydrodeoxyguanosine triphosphate pyrophosphatase activity"/>
    <property type="evidence" value="ECO:0007669"/>
    <property type="project" value="UniProtKB-EC"/>
</dbReference>
<sequence>MWTPSSGGSSENKVPVVAAFLREASGRILLSRRPPGKARAGLWEFPGGKVKPGESPAEALRRELREELGLEASVGQELARLIHVYPDLTIELILLEAFAENYPQALEGQEWGWFRPEEIEKVPLAPADRRLWQLLYKNSL</sequence>
<protein>
    <recommendedName>
        <fullName evidence="13">8-oxo-dGTP diphosphatase</fullName>
        <ecNumber evidence="12">3.6.1.55</ecNumber>
    </recommendedName>
    <alternativeName>
        <fullName evidence="16">7,8-dihydro-8-oxoguanine-triphosphatase</fullName>
    </alternativeName>
    <alternativeName>
        <fullName evidence="15">Mutator protein MutT</fullName>
    </alternativeName>
    <alternativeName>
        <fullName evidence="14">dGTP pyrophosphohydrolase</fullName>
    </alternativeName>
</protein>
<feature type="domain" description="Nudix hydrolase" evidence="17">
    <location>
        <begin position="11"/>
        <end position="137"/>
    </location>
</feature>
<evidence type="ECO:0000256" key="5">
    <source>
        <dbReference type="ARBA" id="ARBA00022723"/>
    </source>
</evidence>
<dbReference type="InterPro" id="IPR020084">
    <property type="entry name" value="NUDIX_hydrolase_CS"/>
</dbReference>
<dbReference type="SUPFAM" id="SSF55811">
    <property type="entry name" value="Nudix"/>
    <property type="match status" value="1"/>
</dbReference>
<keyword evidence="9" id="KW-0234">DNA repair</keyword>
<reference evidence="18 19" key="1">
    <citation type="submission" date="2019-08" db="EMBL/GenBank/DDBJ databases">
        <title>Complete genome sequence of Thermosulfurimonas marina SU872T, an anaerobic thermophilic chemolithoautotrophic bacterium isolated from a shallow marine hydrothermal vent.</title>
        <authorList>
            <person name="Allioux M."/>
            <person name="Jebbar M."/>
            <person name="Slobodkina G."/>
            <person name="Slobodkin A."/>
            <person name="Moalic Y."/>
            <person name="Frolova A."/>
            <person name="Shao Z."/>
            <person name="Alain K."/>
        </authorList>
    </citation>
    <scope>NUCLEOTIDE SEQUENCE [LARGE SCALE GENOMIC DNA]</scope>
    <source>
        <strain evidence="18 19">SU872</strain>
    </source>
</reference>
<name>A0A6H1WQ98_9BACT</name>
<comment type="catalytic activity">
    <reaction evidence="11">
        <text>8-oxo-GTP + H2O = 8-oxo-GMP + diphosphate + H(+)</text>
        <dbReference type="Rhea" id="RHEA:67616"/>
        <dbReference type="ChEBI" id="CHEBI:15377"/>
        <dbReference type="ChEBI" id="CHEBI:15378"/>
        <dbReference type="ChEBI" id="CHEBI:33019"/>
        <dbReference type="ChEBI" id="CHEBI:143553"/>
        <dbReference type="ChEBI" id="CHEBI:145694"/>
    </reaction>
</comment>
<comment type="cofactor">
    <cofactor evidence="1">
        <name>Mg(2+)</name>
        <dbReference type="ChEBI" id="CHEBI:18420"/>
    </cofactor>
</comment>
<keyword evidence="4" id="KW-0235">DNA replication</keyword>
<dbReference type="GO" id="GO:0006260">
    <property type="term" value="P:DNA replication"/>
    <property type="evidence" value="ECO:0007669"/>
    <property type="project" value="UniProtKB-KW"/>
</dbReference>
<evidence type="ECO:0000256" key="16">
    <source>
        <dbReference type="ARBA" id="ARBA00042798"/>
    </source>
</evidence>
<keyword evidence="3" id="KW-0515">Mutator protein</keyword>
<gene>
    <name evidence="18" type="ORF">FVE67_00710</name>
</gene>
<evidence type="ECO:0000256" key="14">
    <source>
        <dbReference type="ARBA" id="ARBA00041592"/>
    </source>
</evidence>
<dbReference type="PROSITE" id="PS51462">
    <property type="entry name" value="NUDIX"/>
    <property type="match status" value="1"/>
</dbReference>
<dbReference type="PANTHER" id="PTHR47707">
    <property type="entry name" value="8-OXO-DGTP DIPHOSPHATASE"/>
    <property type="match status" value="1"/>
</dbReference>
<evidence type="ECO:0000259" key="17">
    <source>
        <dbReference type="PROSITE" id="PS51462"/>
    </source>
</evidence>
<dbReference type="PRINTS" id="PR00502">
    <property type="entry name" value="NUDIXFAMILY"/>
</dbReference>
<evidence type="ECO:0000256" key="4">
    <source>
        <dbReference type="ARBA" id="ARBA00022705"/>
    </source>
</evidence>
<keyword evidence="6" id="KW-0227">DNA damage</keyword>
<evidence type="ECO:0000256" key="1">
    <source>
        <dbReference type="ARBA" id="ARBA00001946"/>
    </source>
</evidence>
<dbReference type="InterPro" id="IPR015797">
    <property type="entry name" value="NUDIX_hydrolase-like_dom_sf"/>
</dbReference>
<dbReference type="GO" id="GO:0006281">
    <property type="term" value="P:DNA repair"/>
    <property type="evidence" value="ECO:0007669"/>
    <property type="project" value="UniProtKB-KW"/>
</dbReference>
<evidence type="ECO:0000256" key="12">
    <source>
        <dbReference type="ARBA" id="ARBA00038905"/>
    </source>
</evidence>
<organism evidence="18 19">
    <name type="scientific">Thermosulfurimonas marina</name>
    <dbReference type="NCBI Taxonomy" id="2047767"/>
    <lineage>
        <taxon>Bacteria</taxon>
        <taxon>Pseudomonadati</taxon>
        <taxon>Thermodesulfobacteriota</taxon>
        <taxon>Thermodesulfobacteria</taxon>
        <taxon>Thermodesulfobacteriales</taxon>
        <taxon>Thermodesulfobacteriaceae</taxon>
        <taxon>Thermosulfurimonas</taxon>
    </lineage>
</organism>
<evidence type="ECO:0000256" key="8">
    <source>
        <dbReference type="ARBA" id="ARBA00022842"/>
    </source>
</evidence>
<dbReference type="AlphaFoldDB" id="A0A6H1WQ98"/>
<evidence type="ECO:0000256" key="13">
    <source>
        <dbReference type="ARBA" id="ARBA00040794"/>
    </source>
</evidence>
<evidence type="ECO:0000256" key="3">
    <source>
        <dbReference type="ARBA" id="ARBA00022457"/>
    </source>
</evidence>